<comment type="caution">
    <text evidence="2">The sequence shown here is derived from an EMBL/GenBank/DDBJ whole genome shotgun (WGS) entry which is preliminary data.</text>
</comment>
<protein>
    <submittedName>
        <fullName evidence="2">Uncharacterized protein</fullName>
    </submittedName>
</protein>
<dbReference type="Proteomes" id="UP000034601">
    <property type="component" value="Unassembled WGS sequence"/>
</dbReference>
<name>A0A0G0WG36_9BACT</name>
<evidence type="ECO:0000256" key="1">
    <source>
        <dbReference type="SAM" id="MobiDB-lite"/>
    </source>
</evidence>
<evidence type="ECO:0000313" key="2">
    <source>
        <dbReference type="EMBL" id="KKR83250.1"/>
    </source>
</evidence>
<organism evidence="2 3">
    <name type="scientific">Candidatus Daviesbacteria bacterium GW2011_GWA2_40_9</name>
    <dbReference type="NCBI Taxonomy" id="1618424"/>
    <lineage>
        <taxon>Bacteria</taxon>
        <taxon>Candidatus Daviesiibacteriota</taxon>
    </lineage>
</organism>
<evidence type="ECO:0000313" key="3">
    <source>
        <dbReference type="Proteomes" id="UP000034601"/>
    </source>
</evidence>
<reference evidence="2 3" key="1">
    <citation type="journal article" date="2015" name="Nature">
        <title>rRNA introns, odd ribosomes, and small enigmatic genomes across a large radiation of phyla.</title>
        <authorList>
            <person name="Brown C.T."/>
            <person name="Hug L.A."/>
            <person name="Thomas B.C."/>
            <person name="Sharon I."/>
            <person name="Castelle C.J."/>
            <person name="Singh A."/>
            <person name="Wilkins M.J."/>
            <person name="Williams K.H."/>
            <person name="Banfield J.F."/>
        </authorList>
    </citation>
    <scope>NUCLEOTIDE SEQUENCE [LARGE SCALE GENOMIC DNA]</scope>
</reference>
<feature type="region of interest" description="Disordered" evidence="1">
    <location>
        <begin position="170"/>
        <end position="195"/>
    </location>
</feature>
<proteinExistence type="predicted"/>
<accession>A0A0G0WG36</accession>
<feature type="compositionally biased region" description="Low complexity" evidence="1">
    <location>
        <begin position="180"/>
        <end position="189"/>
    </location>
</feature>
<gene>
    <name evidence="2" type="ORF">UU29_C0007G0120</name>
</gene>
<sequence length="195" mass="20747">MVLAAKPVLVRGQDVSDSPRATSPGKLNRATDAAQNAQGKLRSCQAREAAVKNRSEQIVKFSDNMLTKFASISARVQNFYTEKVQPSGKTVANYNTLLADIETKKASASAAVVQASATALAFSCEEAPKEQLRTFHQDMKRVIAALKEYRRSIRNLIVAVHTALGEGEKSASGAARKLIPTTTVTPTATGSGGTP</sequence>
<feature type="region of interest" description="Disordered" evidence="1">
    <location>
        <begin position="13"/>
        <end position="41"/>
    </location>
</feature>
<dbReference type="AlphaFoldDB" id="A0A0G0WG36"/>
<dbReference type="EMBL" id="LCAB01000007">
    <property type="protein sequence ID" value="KKR83250.1"/>
    <property type="molecule type" value="Genomic_DNA"/>
</dbReference>